<keyword evidence="2" id="KW-1185">Reference proteome</keyword>
<evidence type="ECO:0000313" key="1">
    <source>
        <dbReference type="EMBL" id="UGS26594.1"/>
    </source>
</evidence>
<proteinExistence type="predicted"/>
<accession>A0ABY3RRJ9</accession>
<name>A0ABY3RRJ9_9MICO</name>
<evidence type="ECO:0008006" key="3">
    <source>
        <dbReference type="Google" id="ProtNLM"/>
    </source>
</evidence>
<sequence length="117" mass="12336">MADQDETTAELVAELTAYVTPGVHNAASTSDDEAFIERCVVEALALVGQLIGAATTVPDGIRNRAVIEAGSELYHRRMAPNGISQYAAPDGGQLRVARDPMVTARIILGPFLPLGFA</sequence>
<dbReference type="RefSeq" id="WP_231820231.1">
    <property type="nucleotide sequence ID" value="NZ_CP082781.1"/>
</dbReference>
<reference evidence="1 2" key="1">
    <citation type="submission" date="2023-01" db="EMBL/GenBank/DDBJ databases">
        <title>Characterization of estradiol degrading bacteria Microbacterium sp. MZT7 and reveal degrading genes through genome analysis.</title>
        <authorList>
            <person name="Hao P."/>
            <person name="Gao Y."/>
        </authorList>
    </citation>
    <scope>NUCLEOTIDE SEQUENCE [LARGE SCALE GENOMIC DNA]</scope>
    <source>
        <strain evidence="1 2">MZT7</strain>
    </source>
</reference>
<dbReference type="Proteomes" id="UP001199642">
    <property type="component" value="Chromosome"/>
</dbReference>
<dbReference type="EMBL" id="CP082781">
    <property type="protein sequence ID" value="UGS26594.1"/>
    <property type="molecule type" value="Genomic_DNA"/>
</dbReference>
<evidence type="ECO:0000313" key="2">
    <source>
        <dbReference type="Proteomes" id="UP001199642"/>
    </source>
</evidence>
<protein>
    <recommendedName>
        <fullName evidence="3">Phage gp6-like head-tail connector protein</fullName>
    </recommendedName>
</protein>
<gene>
    <name evidence="1" type="ORF">K8F61_18590</name>
</gene>
<organism evidence="1 2">
    <name type="scientific">Microbacterium resistens</name>
    <dbReference type="NCBI Taxonomy" id="156977"/>
    <lineage>
        <taxon>Bacteria</taxon>
        <taxon>Bacillati</taxon>
        <taxon>Actinomycetota</taxon>
        <taxon>Actinomycetes</taxon>
        <taxon>Micrococcales</taxon>
        <taxon>Microbacteriaceae</taxon>
        <taxon>Microbacterium</taxon>
    </lineage>
</organism>